<gene>
    <name evidence="2" type="ORF">HYG82_12390</name>
</gene>
<dbReference type="RefSeq" id="WP_179261334.1">
    <property type="nucleotide sequence ID" value="NZ_CP058601.1"/>
</dbReference>
<evidence type="ECO:0000313" key="3">
    <source>
        <dbReference type="Proteomes" id="UP000509241"/>
    </source>
</evidence>
<evidence type="ECO:0000256" key="1">
    <source>
        <dbReference type="SAM" id="MobiDB-lite"/>
    </source>
</evidence>
<feature type="compositionally biased region" description="Low complexity" evidence="1">
    <location>
        <begin position="403"/>
        <end position="413"/>
    </location>
</feature>
<organism evidence="2 3">
    <name type="scientific">Natrinema halophilum</name>
    <dbReference type="NCBI Taxonomy" id="1699371"/>
    <lineage>
        <taxon>Archaea</taxon>
        <taxon>Methanobacteriati</taxon>
        <taxon>Methanobacteriota</taxon>
        <taxon>Stenosarchaea group</taxon>
        <taxon>Halobacteria</taxon>
        <taxon>Halobacteriales</taxon>
        <taxon>Natrialbaceae</taxon>
        <taxon>Natrinema</taxon>
    </lineage>
</organism>
<sequence>MAPHPRDSNDDLLVSADVLGAFGVTATDIERKSTGESTLEGVLTDALGHGIDRTAVLRRLIAQSDRGIACAARYSQTDLASELEAVFEAIGWTLAVTPSPHGAEIVAADPRGRHRETTITYPETPLGTNNLPAVLRDISESLLAGTDARFILLSAGIDRWRGALIEVGELERLRDRYGPRIDAFDRPLLPEYGLEAYVPVEQPEGVSRPTGGSISADADGPWPSWALERGVRHQNEPSVNVGSLIDEAEGRPQAEQDSESNAVEGYEMRGGSPSVTVSQRGTDDAASTDGSESGASESERDVSPERSSERSRNRSTKDRTTGTDDFSTLSGTSPTARISNDAFGTGVSCRSDDDRYRALGAALDAGGNVSARGLLESDDFLPELPAAGPVEIRIEFADRIDPAAIPDANPTADRSGFEWLDASSLEPARASNN</sequence>
<protein>
    <submittedName>
        <fullName evidence="2">Uncharacterized protein</fullName>
    </submittedName>
</protein>
<dbReference type="Proteomes" id="UP000509241">
    <property type="component" value="Chromosome"/>
</dbReference>
<feature type="region of interest" description="Disordered" evidence="1">
    <location>
        <begin position="403"/>
        <end position="433"/>
    </location>
</feature>
<dbReference type="OrthoDB" id="157461at2157"/>
<accession>A0A7D5KDQ1</accession>
<dbReference type="AlphaFoldDB" id="A0A7D5KDQ1"/>
<name>A0A7D5KDQ1_9EURY</name>
<dbReference type="KEGG" id="haly:HYG82_12390"/>
<proteinExistence type="predicted"/>
<dbReference type="GeneID" id="56034103"/>
<feature type="compositionally biased region" description="Basic and acidic residues" evidence="1">
    <location>
        <begin position="297"/>
        <end position="322"/>
    </location>
</feature>
<feature type="compositionally biased region" description="Polar residues" evidence="1">
    <location>
        <begin position="323"/>
        <end position="338"/>
    </location>
</feature>
<reference evidence="2 3" key="1">
    <citation type="submission" date="2020-07" db="EMBL/GenBank/DDBJ databases">
        <authorList>
            <person name="Cui H."/>
        </authorList>
    </citation>
    <scope>NUCLEOTIDE SEQUENCE [LARGE SCALE GENOMIC DNA]</scope>
    <source>
        <strain evidence="2 3">YPL8</strain>
    </source>
</reference>
<feature type="region of interest" description="Disordered" evidence="1">
    <location>
        <begin position="203"/>
        <end position="225"/>
    </location>
</feature>
<evidence type="ECO:0000313" key="2">
    <source>
        <dbReference type="EMBL" id="QLG49601.1"/>
    </source>
</evidence>
<dbReference type="EMBL" id="CP058601">
    <property type="protein sequence ID" value="QLG49601.1"/>
    <property type="molecule type" value="Genomic_DNA"/>
</dbReference>
<feature type="region of interest" description="Disordered" evidence="1">
    <location>
        <begin position="246"/>
        <end position="345"/>
    </location>
</feature>
<keyword evidence="3" id="KW-1185">Reference proteome</keyword>